<dbReference type="OrthoDB" id="9827224at2"/>
<feature type="compositionally biased region" description="Low complexity" evidence="1">
    <location>
        <begin position="95"/>
        <end position="114"/>
    </location>
</feature>
<evidence type="ECO:0000313" key="3">
    <source>
        <dbReference type="Proteomes" id="UP000316095"/>
    </source>
</evidence>
<dbReference type="AlphaFoldDB" id="A0A5C5XGC5"/>
<evidence type="ECO:0000256" key="1">
    <source>
        <dbReference type="SAM" id="MobiDB-lite"/>
    </source>
</evidence>
<sequence>MSVLSQTPLKLVLFCILGMAIVPIQNVSAQGKKNSGKNESDQKKSKFNQPGDVPAKHLQYDAKNNRWYFDEPSSTPYQPQLGPILTPPQFDNRRNNFTPSNNSNNFNNPDNSPRFTPPGQTYNNPPTFNWGGSVSPPANTQYPSGYQPGFQPGYQPGGVVGNDPYRYQTLATQLRSNTSYLQALSIRENMSREQSQLIEIARQHADQFANLLIRGADYNRLQAEYGAFDQAWHPAARLFAEGPYSNRMLYVVNSINQLDNTFHAEMHFEQANSYNRNQVAKLADELAGLTAQLVRENRYGGIALDERGRRYPGILAQSANSFQNTVRRDGDYDDVARSFQQVDSAWANLSSSLYQTPNFGLQNWQTGRRIFQVMHDLRDELTVAPTNQPHNDLTQIVDQLQVESQRILQLTREQNNRRAAYAAWAFAQDCQDLSIAISSGYGSFHRQIPQTLSAWSEIRQLLDGQQFVQPIQIVERNLRVLESLNN</sequence>
<dbReference type="EMBL" id="SJPG01000001">
    <property type="protein sequence ID" value="TWT62070.1"/>
    <property type="molecule type" value="Genomic_DNA"/>
</dbReference>
<keyword evidence="3" id="KW-1185">Reference proteome</keyword>
<evidence type="ECO:0000313" key="2">
    <source>
        <dbReference type="EMBL" id="TWT62070.1"/>
    </source>
</evidence>
<gene>
    <name evidence="2" type="ORF">Pan54_28090</name>
</gene>
<reference evidence="2 3" key="1">
    <citation type="submission" date="2019-02" db="EMBL/GenBank/DDBJ databases">
        <title>Deep-cultivation of Planctomycetes and their phenomic and genomic characterization uncovers novel biology.</title>
        <authorList>
            <person name="Wiegand S."/>
            <person name="Jogler M."/>
            <person name="Boedeker C."/>
            <person name="Pinto D."/>
            <person name="Vollmers J."/>
            <person name="Rivas-Marin E."/>
            <person name="Kohn T."/>
            <person name="Peeters S.H."/>
            <person name="Heuer A."/>
            <person name="Rast P."/>
            <person name="Oberbeckmann S."/>
            <person name="Bunk B."/>
            <person name="Jeske O."/>
            <person name="Meyerdierks A."/>
            <person name="Storesund J.E."/>
            <person name="Kallscheuer N."/>
            <person name="Luecker S."/>
            <person name="Lage O.M."/>
            <person name="Pohl T."/>
            <person name="Merkel B.J."/>
            <person name="Hornburger P."/>
            <person name="Mueller R.-W."/>
            <person name="Bruemmer F."/>
            <person name="Labrenz M."/>
            <person name="Spormann A.M."/>
            <person name="Op Den Camp H."/>
            <person name="Overmann J."/>
            <person name="Amann R."/>
            <person name="Jetten M.S.M."/>
            <person name="Mascher T."/>
            <person name="Medema M.H."/>
            <person name="Devos D.P."/>
            <person name="Kaster A.-K."/>
            <person name="Ovreas L."/>
            <person name="Rohde M."/>
            <person name="Galperin M.Y."/>
            <person name="Jogler C."/>
        </authorList>
    </citation>
    <scope>NUCLEOTIDE SEQUENCE [LARGE SCALE GENOMIC DNA]</scope>
    <source>
        <strain evidence="2 3">Pan54</strain>
    </source>
</reference>
<dbReference type="Proteomes" id="UP000316095">
    <property type="component" value="Unassembled WGS sequence"/>
</dbReference>
<name>A0A5C5XGC5_9PLAN</name>
<accession>A0A5C5XGC5</accession>
<comment type="caution">
    <text evidence="2">The sequence shown here is derived from an EMBL/GenBank/DDBJ whole genome shotgun (WGS) entry which is preliminary data.</text>
</comment>
<proteinExistence type="predicted"/>
<dbReference type="RefSeq" id="WP_146503969.1">
    <property type="nucleotide sequence ID" value="NZ_SJPG01000001.1"/>
</dbReference>
<feature type="compositionally biased region" description="Basic and acidic residues" evidence="1">
    <location>
        <begin position="54"/>
        <end position="64"/>
    </location>
</feature>
<organism evidence="2 3">
    <name type="scientific">Rubinisphaera italica</name>
    <dbReference type="NCBI Taxonomy" id="2527969"/>
    <lineage>
        <taxon>Bacteria</taxon>
        <taxon>Pseudomonadati</taxon>
        <taxon>Planctomycetota</taxon>
        <taxon>Planctomycetia</taxon>
        <taxon>Planctomycetales</taxon>
        <taxon>Planctomycetaceae</taxon>
        <taxon>Rubinisphaera</taxon>
    </lineage>
</organism>
<protein>
    <submittedName>
        <fullName evidence="2">Uncharacterized protein</fullName>
    </submittedName>
</protein>
<feature type="region of interest" description="Disordered" evidence="1">
    <location>
        <begin position="29"/>
        <end position="119"/>
    </location>
</feature>